<accession>A0A495S1Z2</accession>
<dbReference type="OrthoDB" id="597977at2"/>
<comment type="caution">
    <text evidence="2">The sequence shown here is derived from an EMBL/GenBank/DDBJ whole genome shotgun (WGS) entry which is preliminary data.</text>
</comment>
<keyword evidence="3" id="KW-1185">Reference proteome</keyword>
<sequence length="95" mass="11098">MSNLQIEEKLFNIENSISKLSLAVKTILSTEEAAEFLGLKPSYLYKLTSDKKIRFFKPLGKLIYFKKEDLEAFLLRNPSETNLDENSTQQNHWKK</sequence>
<dbReference type="AlphaFoldDB" id="A0A495S1Z2"/>
<evidence type="ECO:0000313" key="2">
    <source>
        <dbReference type="EMBL" id="RKS93827.1"/>
    </source>
</evidence>
<dbReference type="InterPro" id="IPR010093">
    <property type="entry name" value="SinI_DNA-bd"/>
</dbReference>
<organism evidence="2 3">
    <name type="scientific">Flavobacterium limicola</name>
    <dbReference type="NCBI Taxonomy" id="180441"/>
    <lineage>
        <taxon>Bacteria</taxon>
        <taxon>Pseudomonadati</taxon>
        <taxon>Bacteroidota</taxon>
        <taxon>Flavobacteriia</taxon>
        <taxon>Flavobacteriales</taxon>
        <taxon>Flavobacteriaceae</taxon>
        <taxon>Flavobacterium</taxon>
    </lineage>
</organism>
<feature type="domain" description="Helix-turn-helix" evidence="1">
    <location>
        <begin position="28"/>
        <end position="77"/>
    </location>
</feature>
<reference evidence="2 3" key="1">
    <citation type="submission" date="2018-10" db="EMBL/GenBank/DDBJ databases">
        <title>Genomic Encyclopedia of Archaeal and Bacterial Type Strains, Phase II (KMG-II): from individual species to whole genera.</title>
        <authorList>
            <person name="Goeker M."/>
        </authorList>
    </citation>
    <scope>NUCLEOTIDE SEQUENCE [LARGE SCALE GENOMIC DNA]</scope>
    <source>
        <strain evidence="2 3">DSM 15094</strain>
    </source>
</reference>
<dbReference type="Proteomes" id="UP000280091">
    <property type="component" value="Unassembled WGS sequence"/>
</dbReference>
<protein>
    <submittedName>
        <fullName evidence="2">Excisionase family DNA binding protein</fullName>
    </submittedName>
</protein>
<dbReference type="NCBIfam" id="TIGR01764">
    <property type="entry name" value="excise"/>
    <property type="match status" value="1"/>
</dbReference>
<dbReference type="EMBL" id="RBXA01000002">
    <property type="protein sequence ID" value="RKS93827.1"/>
    <property type="molecule type" value="Genomic_DNA"/>
</dbReference>
<evidence type="ECO:0000259" key="1">
    <source>
        <dbReference type="Pfam" id="PF12728"/>
    </source>
</evidence>
<evidence type="ECO:0000313" key="3">
    <source>
        <dbReference type="Proteomes" id="UP000280091"/>
    </source>
</evidence>
<dbReference type="InterPro" id="IPR041657">
    <property type="entry name" value="HTH_17"/>
</dbReference>
<dbReference type="Pfam" id="PF12728">
    <property type="entry name" value="HTH_17"/>
    <property type="match status" value="1"/>
</dbReference>
<name>A0A495S1Z2_9FLAO</name>
<proteinExistence type="predicted"/>
<dbReference type="RefSeq" id="WP_121365529.1">
    <property type="nucleotide sequence ID" value="NZ_RBXA01000002.1"/>
</dbReference>
<gene>
    <name evidence="2" type="ORF">BC952_1677</name>
</gene>
<dbReference type="GO" id="GO:0003677">
    <property type="term" value="F:DNA binding"/>
    <property type="evidence" value="ECO:0007669"/>
    <property type="project" value="InterPro"/>
</dbReference>